<dbReference type="PANTHER" id="PTHR23012:SF93">
    <property type="entry name" value="RING_FYVE_PHD ZINC FINGER SUPERFAMILY PROTEIN"/>
    <property type="match status" value="1"/>
</dbReference>
<keyword evidence="3" id="KW-0862">Zinc</keyword>
<evidence type="ECO:0000256" key="1">
    <source>
        <dbReference type="ARBA" id="ARBA00022723"/>
    </source>
</evidence>
<accession>A0A6A3BV62</accession>
<organism evidence="7 8">
    <name type="scientific">Hibiscus syriacus</name>
    <name type="common">Rose of Sharon</name>
    <dbReference type="NCBI Taxonomy" id="106335"/>
    <lineage>
        <taxon>Eukaryota</taxon>
        <taxon>Viridiplantae</taxon>
        <taxon>Streptophyta</taxon>
        <taxon>Embryophyta</taxon>
        <taxon>Tracheophyta</taxon>
        <taxon>Spermatophyta</taxon>
        <taxon>Magnoliopsida</taxon>
        <taxon>eudicotyledons</taxon>
        <taxon>Gunneridae</taxon>
        <taxon>Pentapetalae</taxon>
        <taxon>rosids</taxon>
        <taxon>malvids</taxon>
        <taxon>Malvales</taxon>
        <taxon>Malvaceae</taxon>
        <taxon>Malvoideae</taxon>
        <taxon>Hibiscus</taxon>
    </lineage>
</organism>
<comment type="caution">
    <text evidence="7">The sequence shown here is derived from an EMBL/GenBank/DDBJ whole genome shotgun (WGS) entry which is preliminary data.</text>
</comment>
<dbReference type="SUPFAM" id="SSF57850">
    <property type="entry name" value="RING/U-box"/>
    <property type="match status" value="1"/>
</dbReference>
<keyword evidence="2" id="KW-0863">Zinc-finger</keyword>
<evidence type="ECO:0000259" key="6">
    <source>
        <dbReference type="PROSITE" id="PS51292"/>
    </source>
</evidence>
<dbReference type="Pfam" id="PF12906">
    <property type="entry name" value="RINGv"/>
    <property type="match status" value="1"/>
</dbReference>
<dbReference type="Proteomes" id="UP000436088">
    <property type="component" value="Unassembled WGS sequence"/>
</dbReference>
<dbReference type="EMBL" id="VEPZ02000792">
    <property type="protein sequence ID" value="KAE8719288.1"/>
    <property type="molecule type" value="Genomic_DNA"/>
</dbReference>
<dbReference type="GO" id="GO:0008270">
    <property type="term" value="F:zinc ion binding"/>
    <property type="evidence" value="ECO:0007669"/>
    <property type="project" value="UniProtKB-KW"/>
</dbReference>
<evidence type="ECO:0000256" key="3">
    <source>
        <dbReference type="ARBA" id="ARBA00022833"/>
    </source>
</evidence>
<evidence type="ECO:0000313" key="8">
    <source>
        <dbReference type="Proteomes" id="UP000436088"/>
    </source>
</evidence>
<dbReference type="PANTHER" id="PTHR23012">
    <property type="entry name" value="RING/FYVE/PHD ZINC FINGER DOMAIN-CONTAINING"/>
    <property type="match status" value="1"/>
</dbReference>
<name>A0A6A3BV62_HIBSY</name>
<keyword evidence="1" id="KW-0479">Metal-binding</keyword>
<dbReference type="Gene3D" id="3.30.40.10">
    <property type="entry name" value="Zinc/RING finger domain, C3HC4 (zinc finger)"/>
    <property type="match status" value="1"/>
</dbReference>
<dbReference type="Pfam" id="PF12428">
    <property type="entry name" value="DUF3675"/>
    <property type="match status" value="1"/>
</dbReference>
<dbReference type="PROSITE" id="PS51292">
    <property type="entry name" value="ZF_RING_CH"/>
    <property type="match status" value="1"/>
</dbReference>
<dbReference type="CDD" id="cd16495">
    <property type="entry name" value="RING_CH-C4HC3_MARCH"/>
    <property type="match status" value="1"/>
</dbReference>
<dbReference type="AlphaFoldDB" id="A0A6A3BV62"/>
<dbReference type="SMART" id="SM00744">
    <property type="entry name" value="RINGv"/>
    <property type="match status" value="1"/>
</dbReference>
<proteinExistence type="predicted"/>
<dbReference type="GO" id="GO:0004842">
    <property type="term" value="F:ubiquitin-protein transferase activity"/>
    <property type="evidence" value="ECO:0007669"/>
    <property type="project" value="TreeGrafter"/>
</dbReference>
<dbReference type="GO" id="GO:0016020">
    <property type="term" value="C:membrane"/>
    <property type="evidence" value="ECO:0007669"/>
    <property type="project" value="TreeGrafter"/>
</dbReference>
<reference evidence="7" key="1">
    <citation type="submission" date="2019-09" db="EMBL/GenBank/DDBJ databases">
        <title>Draft genome information of white flower Hibiscus syriacus.</title>
        <authorList>
            <person name="Kim Y.-M."/>
        </authorList>
    </citation>
    <scope>NUCLEOTIDE SEQUENCE [LARGE SCALE GENOMIC DNA]</scope>
    <source>
        <strain evidence="7">YM2019G1</strain>
    </source>
</reference>
<keyword evidence="5" id="KW-1133">Transmembrane helix</keyword>
<feature type="domain" description="RING-CH-type" evidence="6">
    <location>
        <begin position="29"/>
        <end position="68"/>
    </location>
</feature>
<keyword evidence="5" id="KW-0812">Transmembrane</keyword>
<feature type="transmembrane region" description="Helical" evidence="5">
    <location>
        <begin position="150"/>
        <end position="169"/>
    </location>
</feature>
<dbReference type="GO" id="GO:0016567">
    <property type="term" value="P:protein ubiquitination"/>
    <property type="evidence" value="ECO:0007669"/>
    <property type="project" value="TreeGrafter"/>
</dbReference>
<dbReference type="InterPro" id="IPR013083">
    <property type="entry name" value="Znf_RING/FYVE/PHD"/>
</dbReference>
<keyword evidence="8" id="KW-1185">Reference proteome</keyword>
<feature type="compositionally biased region" description="Polar residues" evidence="4">
    <location>
        <begin position="217"/>
        <end position="226"/>
    </location>
</feature>
<dbReference type="InterPro" id="IPR022143">
    <property type="entry name" value="DUF3675"/>
</dbReference>
<keyword evidence="5" id="KW-0472">Membrane</keyword>
<evidence type="ECO:0000256" key="5">
    <source>
        <dbReference type="SAM" id="Phobius"/>
    </source>
</evidence>
<dbReference type="InterPro" id="IPR033275">
    <property type="entry name" value="MARCH-like"/>
</dbReference>
<sequence length="246" mass="27654">MGDHFVLLVDSIAFDDTNVFNPSPKPKSSTPGKIVECRICQDEDEDSSMETPCSCSGSLKYAHRRCIQDGAMKRATLPVKYAFRLTFKPGYTAPPPLFHIGRIPMNFRGNWQISRRELNNPRVIAVVSTNHSLLDSGYDEYLASTTRSSIGYRTVAIIFMLLLVLRHVLPSVLNGSDDYTFPLSTLLLLRTAGIILPICVMVKVMTALHRHRRRQQQENLNSSVTQSDEENEIPTVQAQSHVVNIH</sequence>
<protein>
    <recommendedName>
        <fullName evidence="6">RING-CH-type domain-containing protein</fullName>
    </recommendedName>
</protein>
<gene>
    <name evidence="7" type="ORF">F3Y22_tig00109972pilonHSYRG00393</name>
</gene>
<evidence type="ECO:0000313" key="7">
    <source>
        <dbReference type="EMBL" id="KAE8719288.1"/>
    </source>
</evidence>
<feature type="region of interest" description="Disordered" evidence="4">
    <location>
        <begin position="215"/>
        <end position="234"/>
    </location>
</feature>
<dbReference type="InterPro" id="IPR011016">
    <property type="entry name" value="Znf_RING-CH"/>
</dbReference>
<evidence type="ECO:0000256" key="2">
    <source>
        <dbReference type="ARBA" id="ARBA00022771"/>
    </source>
</evidence>
<feature type="transmembrane region" description="Helical" evidence="5">
    <location>
        <begin position="181"/>
        <end position="204"/>
    </location>
</feature>
<evidence type="ECO:0000256" key="4">
    <source>
        <dbReference type="SAM" id="MobiDB-lite"/>
    </source>
</evidence>